<reference evidence="2" key="1">
    <citation type="submission" date="2022-01" db="EMBL/GenBank/DDBJ databases">
        <authorList>
            <person name="King R."/>
        </authorList>
    </citation>
    <scope>NUCLEOTIDE SEQUENCE</scope>
</reference>
<evidence type="ECO:0000313" key="2">
    <source>
        <dbReference type="EMBL" id="CAG9801964.1"/>
    </source>
</evidence>
<name>A0A9N9WS21_9DIPT</name>
<evidence type="ECO:0000313" key="3">
    <source>
        <dbReference type="Proteomes" id="UP001153620"/>
    </source>
</evidence>
<organism evidence="2 3">
    <name type="scientific">Chironomus riparius</name>
    <dbReference type="NCBI Taxonomy" id="315576"/>
    <lineage>
        <taxon>Eukaryota</taxon>
        <taxon>Metazoa</taxon>
        <taxon>Ecdysozoa</taxon>
        <taxon>Arthropoda</taxon>
        <taxon>Hexapoda</taxon>
        <taxon>Insecta</taxon>
        <taxon>Pterygota</taxon>
        <taxon>Neoptera</taxon>
        <taxon>Endopterygota</taxon>
        <taxon>Diptera</taxon>
        <taxon>Nematocera</taxon>
        <taxon>Chironomoidea</taxon>
        <taxon>Chironomidae</taxon>
        <taxon>Chironominae</taxon>
        <taxon>Chironomus</taxon>
    </lineage>
</organism>
<sequence>MDSDAEKLASLRDKYGPSVKNWLLKHKPEESQEKYEAFLKFDDMLCGRLQPSRKYRVDSMEMMLKKIFPNADFIVLSDSDDENNNEESSLLTEIIVDNENAINEEISKCLHHEFNDDSSVDDVLVPLLKKNISEKNIPVEPKKIKARRPSMCVPSIAEYSIKTQKLPPSSAYAKKSKIDKPALSLNYKETKPIVKAPYDPKEEAIKLNNIKEKIYCKKFLKLDDQKKEVKNEVTAKKDEKVTVKEEEKKKAQNNSLASTSSEVKLQKKSPLKVKQRSNSLISEVIELSESDDEFKKIPILKTCRPVRQCWRPV</sequence>
<feature type="region of interest" description="Disordered" evidence="1">
    <location>
        <begin position="239"/>
        <end position="270"/>
    </location>
</feature>
<accession>A0A9N9WS21</accession>
<gene>
    <name evidence="2" type="ORF">CHIRRI_LOCUS4881</name>
</gene>
<reference evidence="2" key="2">
    <citation type="submission" date="2022-10" db="EMBL/GenBank/DDBJ databases">
        <authorList>
            <consortium name="ENA_rothamsted_submissions"/>
            <consortium name="culmorum"/>
            <person name="King R."/>
        </authorList>
    </citation>
    <scope>NUCLEOTIDE SEQUENCE</scope>
</reference>
<proteinExistence type="predicted"/>
<keyword evidence="3" id="KW-1185">Reference proteome</keyword>
<dbReference type="Proteomes" id="UP001153620">
    <property type="component" value="Chromosome 2"/>
</dbReference>
<dbReference type="EMBL" id="OU895878">
    <property type="protein sequence ID" value="CAG9801964.1"/>
    <property type="molecule type" value="Genomic_DNA"/>
</dbReference>
<feature type="compositionally biased region" description="Basic and acidic residues" evidence="1">
    <location>
        <begin position="239"/>
        <end position="250"/>
    </location>
</feature>
<evidence type="ECO:0000256" key="1">
    <source>
        <dbReference type="SAM" id="MobiDB-lite"/>
    </source>
</evidence>
<dbReference type="AlphaFoldDB" id="A0A9N9WS21"/>
<protein>
    <submittedName>
        <fullName evidence="2">Uncharacterized protein</fullName>
    </submittedName>
</protein>
<feature type="compositionally biased region" description="Polar residues" evidence="1">
    <location>
        <begin position="252"/>
        <end position="263"/>
    </location>
</feature>